<evidence type="ECO:0000256" key="1">
    <source>
        <dbReference type="ARBA" id="ARBA00004651"/>
    </source>
</evidence>
<feature type="transmembrane region" description="Helical" evidence="6">
    <location>
        <begin position="257"/>
        <end position="281"/>
    </location>
</feature>
<dbReference type="PANTHER" id="PTHR30250:SF11">
    <property type="entry name" value="O-ANTIGEN TRANSPORTER-RELATED"/>
    <property type="match status" value="1"/>
</dbReference>
<feature type="transmembrane region" description="Helical" evidence="6">
    <location>
        <begin position="334"/>
        <end position="357"/>
    </location>
</feature>
<feature type="transmembrane region" description="Helical" evidence="6">
    <location>
        <begin position="37"/>
        <end position="61"/>
    </location>
</feature>
<keyword evidence="4 6" id="KW-1133">Transmembrane helix</keyword>
<sequence length="432" mass="46065">MLHLGMGSLGIKLLSGVLVLGSTILLARVLGPSAFGVYSFVYALAFLLMVPGELGLPQLVVRETARLRAGEHWALLGGLWRWSAMLSTALCLLVTLIAGLGGWLLAARLGVMELATLGWGLLLVPLMVLSKLTGAGLRGLRRVLQGQLPELVIRQTVLLVLVAAVLVFPVVSLTADLAMALHVAGGVTALTLGTWWLLRHRPPMLPAKPELEYDSARWFASAWPLALVASMHMLLQHTDLVMLGWFSTSENVGIYRVAVQGAAIVGFGLNAMNMVVAPEFARLYAGGDLARLQRTVTNSARVVLLLTLPIVVLLALFAGPVIVLVFGAEYSAGQFPLALLAAGQLGNALFGSVGFLLNMTGHERDAARGLVIAAVVNVMLNLALIPALGVNGAALATAFSLIMWNVLLWRAVRIRLGIDSTALGLRPTQRWW</sequence>
<reference evidence="7 8" key="1">
    <citation type="submission" date="2023-09" db="EMBL/GenBank/DDBJ databases">
        <authorList>
            <person name="Rey-Velasco X."/>
        </authorList>
    </citation>
    <scope>NUCLEOTIDE SEQUENCE [LARGE SCALE GENOMIC DNA]</scope>
    <source>
        <strain evidence="7 8">W335</strain>
    </source>
</reference>
<keyword evidence="5 6" id="KW-0472">Membrane</keyword>
<evidence type="ECO:0000313" key="8">
    <source>
        <dbReference type="Proteomes" id="UP001251857"/>
    </source>
</evidence>
<evidence type="ECO:0000256" key="2">
    <source>
        <dbReference type="ARBA" id="ARBA00022475"/>
    </source>
</evidence>
<protein>
    <submittedName>
        <fullName evidence="7">Flippase</fullName>
    </submittedName>
</protein>
<comment type="caution">
    <text evidence="7">The sequence shown here is derived from an EMBL/GenBank/DDBJ whole genome shotgun (WGS) entry which is preliminary data.</text>
</comment>
<feature type="transmembrane region" description="Helical" evidence="6">
    <location>
        <begin position="12"/>
        <end position="31"/>
    </location>
</feature>
<evidence type="ECO:0000256" key="3">
    <source>
        <dbReference type="ARBA" id="ARBA00022692"/>
    </source>
</evidence>
<name>A0ABU3C235_9GAMM</name>
<evidence type="ECO:0000256" key="6">
    <source>
        <dbReference type="SAM" id="Phobius"/>
    </source>
</evidence>
<dbReference type="Proteomes" id="UP001251857">
    <property type="component" value="Unassembled WGS sequence"/>
</dbReference>
<feature type="transmembrane region" description="Helical" evidence="6">
    <location>
        <begin position="369"/>
        <end position="388"/>
    </location>
</feature>
<feature type="transmembrane region" description="Helical" evidence="6">
    <location>
        <begin position="177"/>
        <end position="198"/>
    </location>
</feature>
<feature type="transmembrane region" description="Helical" evidence="6">
    <location>
        <begin position="82"/>
        <end position="105"/>
    </location>
</feature>
<dbReference type="Pfam" id="PF01943">
    <property type="entry name" value="Polysacc_synt"/>
    <property type="match status" value="1"/>
</dbReference>
<dbReference type="InterPro" id="IPR002797">
    <property type="entry name" value="Polysacc_synth"/>
</dbReference>
<evidence type="ECO:0000256" key="5">
    <source>
        <dbReference type="ARBA" id="ARBA00023136"/>
    </source>
</evidence>
<evidence type="ECO:0000256" key="4">
    <source>
        <dbReference type="ARBA" id="ARBA00022989"/>
    </source>
</evidence>
<keyword evidence="8" id="KW-1185">Reference proteome</keyword>
<dbReference type="InterPro" id="IPR050833">
    <property type="entry name" value="Poly_Biosynth_Transport"/>
</dbReference>
<accession>A0ABU3C235</accession>
<feature type="transmembrane region" description="Helical" evidence="6">
    <location>
        <begin position="151"/>
        <end position="171"/>
    </location>
</feature>
<evidence type="ECO:0000313" key="7">
    <source>
        <dbReference type="EMBL" id="MDT0635613.1"/>
    </source>
</evidence>
<dbReference type="RefSeq" id="WP_311653514.1">
    <property type="nucleotide sequence ID" value="NZ_JAVRIB010000012.1"/>
</dbReference>
<dbReference type="CDD" id="cd13128">
    <property type="entry name" value="MATE_Wzx_like"/>
    <property type="match status" value="1"/>
</dbReference>
<keyword evidence="2" id="KW-1003">Cell membrane</keyword>
<gene>
    <name evidence="7" type="ORF">RM532_11680</name>
</gene>
<comment type="subcellular location">
    <subcellularLocation>
        <location evidence="1">Cell membrane</location>
        <topology evidence="1">Multi-pass membrane protein</topology>
    </subcellularLocation>
</comment>
<organism evidence="7 8">
    <name type="scientific">Spectribacter hydrogenoxidans</name>
    <dbReference type="NCBI Taxonomy" id="3075608"/>
    <lineage>
        <taxon>Bacteria</taxon>
        <taxon>Pseudomonadati</taxon>
        <taxon>Pseudomonadota</taxon>
        <taxon>Gammaproteobacteria</taxon>
        <taxon>Salinisphaerales</taxon>
        <taxon>Salinisphaeraceae</taxon>
        <taxon>Spectribacter</taxon>
    </lineage>
</organism>
<keyword evidence="3 6" id="KW-0812">Transmembrane</keyword>
<dbReference type="PANTHER" id="PTHR30250">
    <property type="entry name" value="PST FAMILY PREDICTED COLANIC ACID TRANSPORTER"/>
    <property type="match status" value="1"/>
</dbReference>
<feature type="transmembrane region" description="Helical" evidence="6">
    <location>
        <begin position="394"/>
        <end position="412"/>
    </location>
</feature>
<feature type="transmembrane region" description="Helical" evidence="6">
    <location>
        <begin position="111"/>
        <end position="130"/>
    </location>
</feature>
<proteinExistence type="predicted"/>
<feature type="transmembrane region" description="Helical" evidence="6">
    <location>
        <begin position="302"/>
        <end position="328"/>
    </location>
</feature>
<dbReference type="EMBL" id="JAVRIB010000012">
    <property type="protein sequence ID" value="MDT0635613.1"/>
    <property type="molecule type" value="Genomic_DNA"/>
</dbReference>